<organism evidence="1 2">
    <name type="scientific">Lactococcus lactis</name>
    <dbReference type="NCBI Taxonomy" id="1358"/>
    <lineage>
        <taxon>Bacteria</taxon>
        <taxon>Bacillati</taxon>
        <taxon>Bacillota</taxon>
        <taxon>Bacilli</taxon>
        <taxon>Lactobacillales</taxon>
        <taxon>Streptococcaceae</taxon>
        <taxon>Lactococcus</taxon>
    </lineage>
</organism>
<name>A0AAW5TRQ6_9LACT</name>
<sequence length="43" mass="5033">MYEKSMKEKFLTTALVIGGLLFFVLFLFDNCFVLKHIFIKSIS</sequence>
<evidence type="ECO:0000313" key="2">
    <source>
        <dbReference type="Proteomes" id="UP001207687"/>
    </source>
</evidence>
<gene>
    <name evidence="1" type="ORF">M2256_001420</name>
</gene>
<dbReference type="AlphaFoldDB" id="A0AAW5TRQ6"/>
<comment type="caution">
    <text evidence="1">The sequence shown here is derived from an EMBL/GenBank/DDBJ whole genome shotgun (WGS) entry which is preliminary data.</text>
</comment>
<dbReference type="EMBL" id="JAOQNN010000001">
    <property type="protein sequence ID" value="MCW2280962.1"/>
    <property type="molecule type" value="Genomic_DNA"/>
</dbReference>
<reference evidence="1" key="1">
    <citation type="submission" date="2023-08" db="EMBL/GenBank/DDBJ databases">
        <title>Genomic analyses of the natural microbiome of Caenorhabditis elegans.</title>
        <authorList>
            <person name="Samuel B."/>
        </authorList>
    </citation>
    <scope>NUCLEOTIDE SEQUENCE</scope>
    <source>
        <strain evidence="1">BIGb0220</strain>
    </source>
</reference>
<accession>A0AAW5TRQ6</accession>
<protein>
    <submittedName>
        <fullName evidence="1">Uncharacterized protein</fullName>
    </submittedName>
</protein>
<evidence type="ECO:0000313" key="1">
    <source>
        <dbReference type="EMBL" id="MCW2280962.1"/>
    </source>
</evidence>
<proteinExistence type="predicted"/>
<dbReference type="Proteomes" id="UP001207687">
    <property type="component" value="Unassembled WGS sequence"/>
</dbReference>